<accession>A0A0F7SWB6</accession>
<dbReference type="Gene3D" id="1.20.920.10">
    <property type="entry name" value="Bromodomain-like"/>
    <property type="match status" value="1"/>
</dbReference>
<comment type="subcellular location">
    <subcellularLocation>
        <location evidence="1">Nucleus</location>
    </subcellularLocation>
</comment>
<evidence type="ECO:0000259" key="8">
    <source>
        <dbReference type="PROSITE" id="PS50014"/>
    </source>
</evidence>
<evidence type="ECO:0000256" key="5">
    <source>
        <dbReference type="ARBA" id="ARBA00023242"/>
    </source>
</evidence>
<feature type="region of interest" description="Disordered" evidence="7">
    <location>
        <begin position="369"/>
        <end position="411"/>
    </location>
</feature>
<dbReference type="SMART" id="SM00297">
    <property type="entry name" value="BROMO"/>
    <property type="match status" value="1"/>
</dbReference>
<keyword evidence="2" id="KW-0805">Transcription regulation</keyword>
<feature type="compositionally biased region" description="Low complexity" evidence="7">
    <location>
        <begin position="890"/>
        <end position="899"/>
    </location>
</feature>
<dbReference type="GO" id="GO:0006357">
    <property type="term" value="P:regulation of transcription by RNA polymerase II"/>
    <property type="evidence" value="ECO:0007669"/>
    <property type="project" value="TreeGrafter"/>
</dbReference>
<feature type="region of interest" description="Disordered" evidence="7">
    <location>
        <begin position="876"/>
        <end position="1008"/>
    </location>
</feature>
<dbReference type="InterPro" id="IPR036427">
    <property type="entry name" value="Bromodomain-like_sf"/>
</dbReference>
<feature type="region of interest" description="Disordered" evidence="7">
    <location>
        <begin position="312"/>
        <end position="332"/>
    </location>
</feature>
<sequence length="1008" mass="109355">MKYLLQALESRHSRLSISDQDLKQLLSDVKDGRETRGSDDWFESLDKVVQELRSTPEGHWFLKPVSKKDVPDYHTIVKHPMDLGTVAKKVKGKQYKTKQEFKDDLNLIWDNCLLYNTSTVHPIRSNAILMKRKADHHLDFLIDAAASKPDPLAGLDFKDEDDSEDEHANKRSKTAGGAAEPTAAIIKRDKDGARGRKPARSGLSQMTSQSRPMSPPLSSQPLLQRTSTSMVDFYQLDSALLDTSQPVAGPSRIPTRNSPYIVPKTRSSGLRKAREVLEGHKAPWDHRSTKDVSLLSIGSKEAGYDGTPGAGAGAGAGACSGTGSTSGGSVDDDLDEKWWSHVSKPEMIRSGLPSTIGMVQDFRRRRRKKIGLSKGKERESVSMKPQPPPPPVSLHWTRSQPTPATTAAPSSIYPNSLPSLIDQNIHSLQKIRRAHSKLSNIQKDPEGNESPSRPTYLSSNNSLGQGGTQGGNSSWRGDQIPQMVIATTTEDEEEEDDVESNRKREEKRILREESRRIPVNGGPGDAGRGKSLEGLEISSREALEGMKLLTSTVLAHVGFEGGNQTAVDSLTSYMSDYLMNLGRTMRYYLDTQARNMSAEEMILHALFENGTTKVEQLERHVREDIERYGAKISDLAKKMQQAYDETLETTALEDDTLFAGDGEMFMSNFTEDLGEDFFGFRELGLDKEFGLSSFSVPSRLFHGREKRPILSNINKEPKLEFPLPPPLVPLSLGTVPAQLGLLQSFYQACFQKLVPPPPPPPAPVMPETLVPSSSFAINDAAANSSTDPLSISTPTVLSSNTPVLPTINGASASTDGTASQLKPTVTKPDSISNTATVPTLSDLPASTVLADEPFDPAILRKLGSLAQIPIPPVVQQVTGKKKSAGKGDSGAKATNVPKVPQEKKKPKKKETKGIGKGNWKRPAKDPNAIKTKAKKPKGPPVQPVIPPPLADRNITTKTNGIKPTTGSGSVNGSIGGSAEGNGVGDEDEDGDIEMKAEPIRKAASVMVG</sequence>
<reference evidence="9" key="1">
    <citation type="submission" date="2014-08" db="EMBL/GenBank/DDBJ databases">
        <authorList>
            <person name="Sharma Rahul"/>
            <person name="Thines Marco"/>
        </authorList>
    </citation>
    <scope>NUCLEOTIDE SEQUENCE</scope>
</reference>
<dbReference type="PROSITE" id="PS50014">
    <property type="entry name" value="BROMODOMAIN_2"/>
    <property type="match status" value="1"/>
</dbReference>
<evidence type="ECO:0000256" key="2">
    <source>
        <dbReference type="ARBA" id="ARBA00023015"/>
    </source>
</evidence>
<keyword evidence="9" id="KW-0808">Transferase</keyword>
<organism evidence="9">
    <name type="scientific">Phaffia rhodozyma</name>
    <name type="common">Yeast</name>
    <name type="synonym">Xanthophyllomyces dendrorhous</name>
    <dbReference type="NCBI Taxonomy" id="264483"/>
    <lineage>
        <taxon>Eukaryota</taxon>
        <taxon>Fungi</taxon>
        <taxon>Dikarya</taxon>
        <taxon>Basidiomycota</taxon>
        <taxon>Agaricomycotina</taxon>
        <taxon>Tremellomycetes</taxon>
        <taxon>Cystofilobasidiales</taxon>
        <taxon>Mrakiaceae</taxon>
        <taxon>Phaffia</taxon>
    </lineage>
</organism>
<feature type="region of interest" description="Disordered" evidence="7">
    <location>
        <begin position="438"/>
        <end position="531"/>
    </location>
</feature>
<dbReference type="Gene3D" id="1.10.20.10">
    <property type="entry name" value="Histone, subunit A"/>
    <property type="match status" value="1"/>
</dbReference>
<dbReference type="PROSITE" id="PS00633">
    <property type="entry name" value="BROMODOMAIN_1"/>
    <property type="match status" value="1"/>
</dbReference>
<dbReference type="InterPro" id="IPR037782">
    <property type="entry name" value="Spt7"/>
</dbReference>
<feature type="compositionally biased region" description="Acidic residues" evidence="7">
    <location>
        <begin position="489"/>
        <end position="498"/>
    </location>
</feature>
<dbReference type="EMBL" id="LN483157">
    <property type="protein sequence ID" value="CED84338.1"/>
    <property type="molecule type" value="Genomic_DNA"/>
</dbReference>
<feature type="domain" description="Bromo" evidence="8">
    <location>
        <begin position="53"/>
        <end position="123"/>
    </location>
</feature>
<dbReference type="GO" id="GO:0000124">
    <property type="term" value="C:SAGA complex"/>
    <property type="evidence" value="ECO:0007669"/>
    <property type="project" value="InterPro"/>
</dbReference>
<feature type="region of interest" description="Disordered" evidence="7">
    <location>
        <begin position="152"/>
        <end position="223"/>
    </location>
</feature>
<feature type="compositionally biased region" description="Polar residues" evidence="7">
    <location>
        <begin position="396"/>
        <end position="411"/>
    </location>
</feature>
<dbReference type="CDD" id="cd22927">
    <property type="entry name" value="HFD_SPT7"/>
    <property type="match status" value="1"/>
</dbReference>
<dbReference type="GO" id="GO:0046982">
    <property type="term" value="F:protein heterodimerization activity"/>
    <property type="evidence" value="ECO:0007669"/>
    <property type="project" value="InterPro"/>
</dbReference>
<dbReference type="GO" id="GO:0046695">
    <property type="term" value="C:SLIK (SAGA-like) complex"/>
    <property type="evidence" value="ECO:0007669"/>
    <property type="project" value="InterPro"/>
</dbReference>
<feature type="region of interest" description="Disordered" evidence="7">
    <location>
        <begin position="245"/>
        <end position="267"/>
    </location>
</feature>
<feature type="compositionally biased region" description="Polar residues" evidence="7">
    <location>
        <begin position="449"/>
        <end position="463"/>
    </location>
</feature>
<feature type="region of interest" description="Disordered" evidence="7">
    <location>
        <begin position="810"/>
        <end position="838"/>
    </location>
</feature>
<feature type="compositionally biased region" description="Basic and acidic residues" evidence="7">
    <location>
        <begin position="499"/>
        <end position="516"/>
    </location>
</feature>
<dbReference type="PRINTS" id="PR00503">
    <property type="entry name" value="BROMODOMAIN"/>
</dbReference>
<dbReference type="PANTHER" id="PTHR47343:SF1">
    <property type="entry name" value="TRANSCRIPTIONAL ACTIVATOR SPT7"/>
    <property type="match status" value="1"/>
</dbReference>
<dbReference type="GO" id="GO:0005198">
    <property type="term" value="F:structural molecule activity"/>
    <property type="evidence" value="ECO:0007669"/>
    <property type="project" value="TreeGrafter"/>
</dbReference>
<dbReference type="PANTHER" id="PTHR47343">
    <property type="entry name" value="TRANSCRIPTIONAL ACTIVATOR SPT7"/>
    <property type="match status" value="1"/>
</dbReference>
<dbReference type="Pfam" id="PF00439">
    <property type="entry name" value="Bromodomain"/>
    <property type="match status" value="1"/>
</dbReference>
<dbReference type="InterPro" id="IPR018359">
    <property type="entry name" value="Bromodomain_CS"/>
</dbReference>
<dbReference type="InterPro" id="IPR001487">
    <property type="entry name" value="Bromodomain"/>
</dbReference>
<dbReference type="GO" id="GO:0005634">
    <property type="term" value="C:nucleus"/>
    <property type="evidence" value="ECO:0007669"/>
    <property type="project" value="UniProtKB-SubCell"/>
</dbReference>
<dbReference type="Pfam" id="PF07524">
    <property type="entry name" value="Bromo_TP"/>
    <property type="match status" value="1"/>
</dbReference>
<dbReference type="InterPro" id="IPR006565">
    <property type="entry name" value="BTP"/>
</dbReference>
<keyword evidence="5" id="KW-0539">Nucleus</keyword>
<keyword evidence="4" id="KW-0804">Transcription</keyword>
<dbReference type="GO" id="GO:0016740">
    <property type="term" value="F:transferase activity"/>
    <property type="evidence" value="ECO:0007669"/>
    <property type="project" value="UniProtKB-KW"/>
</dbReference>
<feature type="compositionally biased region" description="Low complexity" evidence="7">
    <location>
        <begin position="208"/>
        <end position="223"/>
    </location>
</feature>
<evidence type="ECO:0000256" key="7">
    <source>
        <dbReference type="SAM" id="MobiDB-lite"/>
    </source>
</evidence>
<feature type="compositionally biased region" description="Polar residues" evidence="7">
    <location>
        <begin position="953"/>
        <end position="965"/>
    </location>
</feature>
<feature type="compositionally biased region" description="Gly residues" evidence="7">
    <location>
        <begin position="973"/>
        <end position="983"/>
    </location>
</feature>
<protein>
    <submittedName>
        <fullName evidence="9">Histone acetyltransferase SAGA/ADA, catalytic subunit PCAF/GCN5 and related proteins</fullName>
    </submittedName>
</protein>
<evidence type="ECO:0000256" key="6">
    <source>
        <dbReference type="PROSITE-ProRule" id="PRU00035"/>
    </source>
</evidence>
<feature type="compositionally biased region" description="Gly residues" evidence="7">
    <location>
        <begin position="312"/>
        <end position="326"/>
    </location>
</feature>
<evidence type="ECO:0000256" key="1">
    <source>
        <dbReference type="ARBA" id="ARBA00004123"/>
    </source>
</evidence>
<name>A0A0F7SWB6_PHARH</name>
<dbReference type="AlphaFoldDB" id="A0A0F7SWB6"/>
<evidence type="ECO:0000256" key="3">
    <source>
        <dbReference type="ARBA" id="ARBA00023117"/>
    </source>
</evidence>
<evidence type="ECO:0000313" key="9">
    <source>
        <dbReference type="EMBL" id="CED84338.1"/>
    </source>
</evidence>
<dbReference type="SUPFAM" id="SSF47370">
    <property type="entry name" value="Bromodomain"/>
    <property type="match status" value="1"/>
</dbReference>
<evidence type="ECO:0000256" key="4">
    <source>
        <dbReference type="ARBA" id="ARBA00023163"/>
    </source>
</evidence>
<dbReference type="InterPro" id="IPR009072">
    <property type="entry name" value="Histone-fold"/>
</dbReference>
<dbReference type="GO" id="GO:0006325">
    <property type="term" value="P:chromatin organization"/>
    <property type="evidence" value="ECO:0007669"/>
    <property type="project" value="UniProtKB-ARBA"/>
</dbReference>
<keyword evidence="3 6" id="KW-0103">Bromodomain</keyword>
<proteinExistence type="predicted"/>
<feature type="compositionally biased region" description="Pro residues" evidence="7">
    <location>
        <begin position="938"/>
        <end position="949"/>
    </location>
</feature>